<feature type="region of interest" description="Disordered" evidence="1">
    <location>
        <begin position="317"/>
        <end position="341"/>
    </location>
</feature>
<feature type="region of interest" description="Disordered" evidence="1">
    <location>
        <begin position="257"/>
        <end position="300"/>
    </location>
</feature>
<dbReference type="EMBL" id="CAUYUJ010019030">
    <property type="protein sequence ID" value="CAK0888131.1"/>
    <property type="molecule type" value="Genomic_DNA"/>
</dbReference>
<name>A0ABN9WS66_9DINO</name>
<gene>
    <name evidence="2" type="ORF">PCOR1329_LOCUS68980</name>
</gene>
<dbReference type="Proteomes" id="UP001189429">
    <property type="component" value="Unassembled WGS sequence"/>
</dbReference>
<sequence length="1759" mass="195253">MSSVTRCSRFYRTTGPQRGQVVLLVVRMYPKKKNHTRWIYVKPDRALGAGDIKDRAKMSSRRQPGWDYEAFPTLTASETTDILEKAKEKQLEAELYMSNIRGYVASLSWFRSGLVGVWSTWNWGSTVGAAFFFWRAAVYCTLWQWMRWSVEKLEDGHNMILEIDDFRGYMHDLYQDGKLEIPIMIFTAVVALGPSLLRCCRQRPSPLLTGASPPVSDVDSDGEAGHSVAGSSDESEPAKDMQEMKAMMSSLLDEITKARSESPRAPTSRSASSAASPGESSHASRERVPSVNTDSSMDMHVDRMIDRLKRFEDTINADKASPGCKPLQGASSTSATAGSTTCPTIALGTKETLEGAGASLEPLREALRDPRERLLANLSKIDAPPTFTLPAGLTSRVAPELLVQTYGKYGSMVKFATDWVRLKELNRNHIGHEMMLHCMTLGRVLEASPEFIQTAGCEILCARAYALKRAFKVRWDLANELDWRSLTEGEEALPGVERDLTARLQQKALFQKYLQRRHARFSPSTRFSIVYLDGSHRATSRRLLEAWLAWGSQVAAIKEDEDAALRRVMAGRASPYSGDGATVALGKDSKGREMLPEGAMCSVDAEELALPPPGTIPAKLVDICPLAAEYFSDVAGRMLREPSKAMDEELKGQKVYRDPSLRSRASRLRLAERLWDAGMLGTTDELVEGVSLFGVIKKYLQEEGGPLSPARRQARAIWDQSPATFAHVDLSNLGERDVVYTGVGDIPDMFYRLETPPDVWPYFVLEKVPVHEFVERMRTKGRDCVIPNGGPFLALKALVMGWSWAPFLAHSTLQACMARGLGEDSVGARLVYGAPTPQLTGPEGFESVNWAHMDDYGVMATSASAQQPVSEVVSGLTARVKHYLGQVGLPVHKETEGEGLESLGAVTRGRPYSVSAETDRRSGLALVTLRLADRTYWTADLLERVVGLWAWAAIFQRTGLAIFDQVRHEMRRPETAKTPFRLTGAATWELTTMAYCATLLRTDLEAPWLSQVFMTDSSDTGYGVAVTDASLEEIRKDACYSEMRGWTIATEDIYTAQEEDAWVPHAGGCAYDVDELVEASTAPPPRASRRVYRVLYLFAGRRREGDLEEAIHSRAERDGFEVEVWSIDAVINPKHDLTNDEFVSLILSLARDGYFHAVIASPPCSTWSRARFLGKGPMPLRTRLEPRGRSDMSFTAFERLRLDLGSRLLLSAMQAVREVCRAGGLGLMEHPADPEEDPYPTIWNLPEMACLLEETGGKIHRIDQSRYGAPSMKPTMLGIVGLYDDALDLAADRLRLRCNHRGRHQAVLQGRVERGRPDFCTASAQANQPPLRAALAEVIIEAFARMTKEMRGPDPTGSRVSPSTSSFGPPRSRSTRPGPRMYGIRWWVAAMVLEAVHPVGAVRPKPPRAGGAPLQKRGPRARGNYEKEPRLGISEGGFTRLLTHSVADVTAAQWAPKVRDFLSHCVDEGWELRSANAVGHALADYMDMKCYKDRLRPTWGSIVLFGLLAIWPELRNQLPLALRSLKSWQRLVISVEGGPLPEEAVFAITIYFFEAGLLNEAIWTLVQCDVYGRGQDMEMLREADVIWDGRCVGLLFGISARGEEGKTGSNQGVAIRRGTVASLILVRRRGRWKALSSVQRYSKTFALTQFRAQMPKKVLDVGPRATPDLAAEILRAMESRTNYSKQQQQQLVDGIRTNLKTKKVKDVAAELLMLGPATKQKQKTTTNKKSTTKGDTSCPESDDLYSDETRGEGTGWWTD</sequence>
<comment type="caution">
    <text evidence="2">The sequence shown here is derived from an EMBL/GenBank/DDBJ whole genome shotgun (WGS) entry which is preliminary data.</text>
</comment>
<reference evidence="2" key="1">
    <citation type="submission" date="2023-10" db="EMBL/GenBank/DDBJ databases">
        <authorList>
            <person name="Chen Y."/>
            <person name="Shah S."/>
            <person name="Dougan E. K."/>
            <person name="Thang M."/>
            <person name="Chan C."/>
        </authorList>
    </citation>
    <scope>NUCLEOTIDE SEQUENCE [LARGE SCALE GENOMIC DNA]</scope>
</reference>
<feature type="compositionally biased region" description="Low complexity" evidence="1">
    <location>
        <begin position="1361"/>
        <end position="1376"/>
    </location>
</feature>
<organism evidence="2 3">
    <name type="scientific">Prorocentrum cordatum</name>
    <dbReference type="NCBI Taxonomy" id="2364126"/>
    <lineage>
        <taxon>Eukaryota</taxon>
        <taxon>Sar</taxon>
        <taxon>Alveolata</taxon>
        <taxon>Dinophyceae</taxon>
        <taxon>Prorocentrales</taxon>
        <taxon>Prorocentraceae</taxon>
        <taxon>Prorocentrum</taxon>
    </lineage>
</organism>
<proteinExistence type="predicted"/>
<feature type="region of interest" description="Disordered" evidence="1">
    <location>
        <begin position="1718"/>
        <end position="1759"/>
    </location>
</feature>
<feature type="compositionally biased region" description="Low complexity" evidence="1">
    <location>
        <begin position="263"/>
        <end position="281"/>
    </location>
</feature>
<protein>
    <submittedName>
        <fullName evidence="2">Uncharacterized protein</fullName>
    </submittedName>
</protein>
<accession>A0ABN9WS66</accession>
<feature type="compositionally biased region" description="Low complexity" evidence="1">
    <location>
        <begin position="329"/>
        <end position="341"/>
    </location>
</feature>
<feature type="region of interest" description="Disordered" evidence="1">
    <location>
        <begin position="1348"/>
        <end position="1376"/>
    </location>
</feature>
<evidence type="ECO:0000313" key="3">
    <source>
        <dbReference type="Proteomes" id="UP001189429"/>
    </source>
</evidence>
<feature type="region of interest" description="Disordered" evidence="1">
    <location>
        <begin position="208"/>
        <end position="241"/>
    </location>
</feature>
<feature type="region of interest" description="Disordered" evidence="1">
    <location>
        <begin position="1404"/>
        <end position="1429"/>
    </location>
</feature>
<keyword evidence="3" id="KW-1185">Reference proteome</keyword>
<evidence type="ECO:0000256" key="1">
    <source>
        <dbReference type="SAM" id="MobiDB-lite"/>
    </source>
</evidence>
<evidence type="ECO:0000313" key="2">
    <source>
        <dbReference type="EMBL" id="CAK0888131.1"/>
    </source>
</evidence>